<evidence type="ECO:0008006" key="8">
    <source>
        <dbReference type="Google" id="ProtNLM"/>
    </source>
</evidence>
<dbReference type="Proteomes" id="UP000598174">
    <property type="component" value="Unassembled WGS sequence"/>
</dbReference>
<feature type="compositionally biased region" description="Polar residues" evidence="3">
    <location>
        <begin position="1"/>
        <end position="11"/>
    </location>
</feature>
<accession>A0A919J618</accession>
<evidence type="ECO:0000259" key="4">
    <source>
        <dbReference type="Pfam" id="PF00535"/>
    </source>
</evidence>
<feature type="domain" description="Glycosyltransferase 2-like" evidence="4">
    <location>
        <begin position="38"/>
        <end position="161"/>
    </location>
</feature>
<evidence type="ECO:0000313" key="7">
    <source>
        <dbReference type="Proteomes" id="UP000598174"/>
    </source>
</evidence>
<dbReference type="AlphaFoldDB" id="A0A919J618"/>
<dbReference type="EMBL" id="BOMM01000050">
    <property type="protein sequence ID" value="GIE13663.1"/>
    <property type="molecule type" value="Genomic_DNA"/>
</dbReference>
<dbReference type="PANTHER" id="PTHR45947">
    <property type="entry name" value="SULFOQUINOVOSYL TRANSFERASE SQD2"/>
    <property type="match status" value="1"/>
</dbReference>
<evidence type="ECO:0000256" key="1">
    <source>
        <dbReference type="ARBA" id="ARBA00022676"/>
    </source>
</evidence>
<protein>
    <recommendedName>
        <fullName evidence="8">Glycosyltransferase involved in cell wall biosynthesis</fullName>
    </recommendedName>
</protein>
<dbReference type="Gene3D" id="3.40.50.2000">
    <property type="entry name" value="Glycogen Phosphorylase B"/>
    <property type="match status" value="2"/>
</dbReference>
<keyword evidence="2" id="KW-0808">Transferase</keyword>
<dbReference type="Pfam" id="PF00535">
    <property type="entry name" value="Glycos_transf_2"/>
    <property type="match status" value="1"/>
</dbReference>
<dbReference type="Gene3D" id="3.90.550.10">
    <property type="entry name" value="Spore Coat Polysaccharide Biosynthesis Protein SpsA, Chain A"/>
    <property type="match status" value="1"/>
</dbReference>
<keyword evidence="1" id="KW-0328">Glycosyltransferase</keyword>
<dbReference type="Pfam" id="PF13439">
    <property type="entry name" value="Glyco_transf_4"/>
    <property type="match status" value="1"/>
</dbReference>
<dbReference type="InterPro" id="IPR050194">
    <property type="entry name" value="Glycosyltransferase_grp1"/>
</dbReference>
<evidence type="ECO:0000256" key="2">
    <source>
        <dbReference type="ARBA" id="ARBA00022679"/>
    </source>
</evidence>
<reference evidence="6" key="1">
    <citation type="submission" date="2021-01" db="EMBL/GenBank/DDBJ databases">
        <title>Whole genome shotgun sequence of Actinoplanes ferrugineus NBRC 15555.</title>
        <authorList>
            <person name="Komaki H."/>
            <person name="Tamura T."/>
        </authorList>
    </citation>
    <scope>NUCLEOTIDE SEQUENCE</scope>
    <source>
        <strain evidence="6">NBRC 15555</strain>
    </source>
</reference>
<evidence type="ECO:0000256" key="3">
    <source>
        <dbReference type="SAM" id="MobiDB-lite"/>
    </source>
</evidence>
<sequence length="637" mass="68818">MGTIVYQNAQRSAPGVRPDHHPGESPALVPSESTPIAVIVPTRHEADSVRPLYDNLSAALRGYDWQLVFVDDSDDDTVDRLAELADHDPRVSVLHRPPGRREGGLGGAVLAGFAATPAEVLVVMDADGQHPAEVVPGLARMVRSGAADLAVATRYRGRGSAAGLHGRFRQQASQACRRLVHALLPRTRRSTDPLSGFFAVRRAVVDGVALRPIGYKILLEILVHGRWSSLGEAEYTFRPRLQGDSKSGLAEGRRFLRHVRALRHGRPAPAPIAGPLRILIFTSEVAPVVSGIATSMGNLSRSLTAAGHHVDVVSRADFPHFIRREFRFSGFALSWPGFRKRLDNYDVVNVHGPVPTMSDAFLLLAASRRRRPAVVYTHHSDLAIPGLHGACVVYNRVHRHIARLADAVLVSSLEYQARMRTRSGPPVEIIPWGVDTRRVRARPPRPAGALRVLFVGQLRPYKGAHVLLDAVDDLSGVSVTLIGDGPERPRLEARAAGIPGARVLGRVGDEDLWHAYSTHDVIVLPSLTTAEAYGLVLGEGMAAGCVPVASDLPGVREVVGDSGLLVAPGDVEGLRDALKRLATDDALLGRLAAAGLPRGREMSVEAATRRHDEVFRTVLERVGTRRAPALVNRTTHS</sequence>
<feature type="domain" description="Glycosyltransferase subfamily 4-like N-terminal" evidence="5">
    <location>
        <begin position="289"/>
        <end position="438"/>
    </location>
</feature>
<dbReference type="RefSeq" id="WP_203820108.1">
    <property type="nucleotide sequence ID" value="NZ_BAAABP010000002.1"/>
</dbReference>
<dbReference type="InterPro" id="IPR001173">
    <property type="entry name" value="Glyco_trans_2-like"/>
</dbReference>
<comment type="caution">
    <text evidence="6">The sequence shown here is derived from an EMBL/GenBank/DDBJ whole genome shotgun (WGS) entry which is preliminary data.</text>
</comment>
<gene>
    <name evidence="6" type="ORF">Afe05nite_55030</name>
</gene>
<evidence type="ECO:0000259" key="5">
    <source>
        <dbReference type="Pfam" id="PF13439"/>
    </source>
</evidence>
<dbReference type="InterPro" id="IPR029044">
    <property type="entry name" value="Nucleotide-diphossugar_trans"/>
</dbReference>
<proteinExistence type="predicted"/>
<dbReference type="SUPFAM" id="SSF53756">
    <property type="entry name" value="UDP-Glycosyltransferase/glycogen phosphorylase"/>
    <property type="match status" value="1"/>
</dbReference>
<organism evidence="6 7">
    <name type="scientific">Paractinoplanes ferrugineus</name>
    <dbReference type="NCBI Taxonomy" id="113564"/>
    <lineage>
        <taxon>Bacteria</taxon>
        <taxon>Bacillati</taxon>
        <taxon>Actinomycetota</taxon>
        <taxon>Actinomycetes</taxon>
        <taxon>Micromonosporales</taxon>
        <taxon>Micromonosporaceae</taxon>
        <taxon>Paractinoplanes</taxon>
    </lineage>
</organism>
<dbReference type="GO" id="GO:1901137">
    <property type="term" value="P:carbohydrate derivative biosynthetic process"/>
    <property type="evidence" value="ECO:0007669"/>
    <property type="project" value="UniProtKB-ARBA"/>
</dbReference>
<dbReference type="SUPFAM" id="SSF53448">
    <property type="entry name" value="Nucleotide-diphospho-sugar transferases"/>
    <property type="match status" value="1"/>
</dbReference>
<dbReference type="Pfam" id="PF13692">
    <property type="entry name" value="Glyco_trans_1_4"/>
    <property type="match status" value="1"/>
</dbReference>
<name>A0A919J618_9ACTN</name>
<dbReference type="InterPro" id="IPR028098">
    <property type="entry name" value="Glyco_trans_4-like_N"/>
</dbReference>
<dbReference type="CDD" id="cd03801">
    <property type="entry name" value="GT4_PimA-like"/>
    <property type="match status" value="1"/>
</dbReference>
<evidence type="ECO:0000313" key="6">
    <source>
        <dbReference type="EMBL" id="GIE13663.1"/>
    </source>
</evidence>
<feature type="region of interest" description="Disordered" evidence="3">
    <location>
        <begin position="1"/>
        <end position="32"/>
    </location>
</feature>
<dbReference type="GO" id="GO:0016757">
    <property type="term" value="F:glycosyltransferase activity"/>
    <property type="evidence" value="ECO:0007669"/>
    <property type="project" value="UniProtKB-KW"/>
</dbReference>
<dbReference type="PANTHER" id="PTHR45947:SF3">
    <property type="entry name" value="SULFOQUINOVOSYL TRANSFERASE SQD2"/>
    <property type="match status" value="1"/>
</dbReference>
<keyword evidence="7" id="KW-1185">Reference proteome</keyword>